<feature type="compositionally biased region" description="Basic residues" evidence="12">
    <location>
        <begin position="356"/>
        <end position="365"/>
    </location>
</feature>
<dbReference type="SMART" id="SM00389">
    <property type="entry name" value="HOX"/>
    <property type="match status" value="1"/>
</dbReference>
<feature type="region of interest" description="Disordered" evidence="12">
    <location>
        <begin position="767"/>
        <end position="801"/>
    </location>
</feature>
<keyword evidence="2" id="KW-0479">Metal-binding</keyword>
<keyword evidence="16" id="KW-1185">Reference proteome</keyword>
<evidence type="ECO:0000256" key="2">
    <source>
        <dbReference type="ARBA" id="ARBA00022723"/>
    </source>
</evidence>
<organism evidence="15 16">
    <name type="scientific">Melanomma pulvis-pyrius CBS 109.77</name>
    <dbReference type="NCBI Taxonomy" id="1314802"/>
    <lineage>
        <taxon>Eukaryota</taxon>
        <taxon>Fungi</taxon>
        <taxon>Dikarya</taxon>
        <taxon>Ascomycota</taxon>
        <taxon>Pezizomycotina</taxon>
        <taxon>Dothideomycetes</taxon>
        <taxon>Pleosporomycetidae</taxon>
        <taxon>Pleosporales</taxon>
        <taxon>Melanommataceae</taxon>
        <taxon>Melanomma</taxon>
    </lineage>
</organism>
<evidence type="ECO:0008006" key="17">
    <source>
        <dbReference type="Google" id="ProtNLM"/>
    </source>
</evidence>
<evidence type="ECO:0000313" key="15">
    <source>
        <dbReference type="EMBL" id="KAF2790480.1"/>
    </source>
</evidence>
<dbReference type="SUPFAM" id="SSF46689">
    <property type="entry name" value="Homeodomain-like"/>
    <property type="match status" value="1"/>
</dbReference>
<feature type="region of interest" description="Disordered" evidence="12">
    <location>
        <begin position="303"/>
        <end position="366"/>
    </location>
</feature>
<evidence type="ECO:0000256" key="6">
    <source>
        <dbReference type="ARBA" id="ARBA00023125"/>
    </source>
</evidence>
<dbReference type="GO" id="GO:0008270">
    <property type="term" value="F:zinc ion binding"/>
    <property type="evidence" value="ECO:0007669"/>
    <property type="project" value="UniProtKB-KW"/>
</dbReference>
<feature type="domain" description="C2H2-type" evidence="14">
    <location>
        <begin position="391"/>
        <end position="419"/>
    </location>
</feature>
<feature type="domain" description="Homeobox" evidence="13">
    <location>
        <begin position="176"/>
        <end position="236"/>
    </location>
</feature>
<dbReference type="Gene3D" id="1.10.10.60">
    <property type="entry name" value="Homeodomain-like"/>
    <property type="match status" value="1"/>
</dbReference>
<keyword evidence="3" id="KW-0677">Repeat</keyword>
<reference evidence="15" key="1">
    <citation type="journal article" date="2020" name="Stud. Mycol.">
        <title>101 Dothideomycetes genomes: a test case for predicting lifestyles and emergence of pathogens.</title>
        <authorList>
            <person name="Haridas S."/>
            <person name="Albert R."/>
            <person name="Binder M."/>
            <person name="Bloem J."/>
            <person name="Labutti K."/>
            <person name="Salamov A."/>
            <person name="Andreopoulos B."/>
            <person name="Baker S."/>
            <person name="Barry K."/>
            <person name="Bills G."/>
            <person name="Bluhm B."/>
            <person name="Cannon C."/>
            <person name="Castanera R."/>
            <person name="Culley D."/>
            <person name="Daum C."/>
            <person name="Ezra D."/>
            <person name="Gonzalez J."/>
            <person name="Henrissat B."/>
            <person name="Kuo A."/>
            <person name="Liang C."/>
            <person name="Lipzen A."/>
            <person name="Lutzoni F."/>
            <person name="Magnuson J."/>
            <person name="Mondo S."/>
            <person name="Nolan M."/>
            <person name="Ohm R."/>
            <person name="Pangilinan J."/>
            <person name="Park H.-J."/>
            <person name="Ramirez L."/>
            <person name="Alfaro M."/>
            <person name="Sun H."/>
            <person name="Tritt A."/>
            <person name="Yoshinaga Y."/>
            <person name="Zwiers L.-H."/>
            <person name="Turgeon B."/>
            <person name="Goodwin S."/>
            <person name="Spatafora J."/>
            <person name="Crous P."/>
            <person name="Grigoriev I."/>
        </authorList>
    </citation>
    <scope>NUCLEOTIDE SEQUENCE</scope>
    <source>
        <strain evidence="15">CBS 109.77</strain>
    </source>
</reference>
<dbReference type="SMART" id="SM00355">
    <property type="entry name" value="ZnF_C2H2"/>
    <property type="match status" value="5"/>
</dbReference>
<evidence type="ECO:0000256" key="3">
    <source>
        <dbReference type="ARBA" id="ARBA00022737"/>
    </source>
</evidence>
<dbReference type="Pfam" id="PF00046">
    <property type="entry name" value="Homeodomain"/>
    <property type="match status" value="1"/>
</dbReference>
<dbReference type="InterPro" id="IPR017970">
    <property type="entry name" value="Homeobox_CS"/>
</dbReference>
<evidence type="ECO:0000256" key="5">
    <source>
        <dbReference type="ARBA" id="ARBA00022833"/>
    </source>
</evidence>
<evidence type="ECO:0000256" key="10">
    <source>
        <dbReference type="PROSITE-ProRule" id="PRU00108"/>
    </source>
</evidence>
<evidence type="ECO:0000256" key="7">
    <source>
        <dbReference type="ARBA" id="ARBA00023155"/>
    </source>
</evidence>
<dbReference type="PANTHER" id="PTHR24406">
    <property type="entry name" value="TRANSCRIPTIONAL REPRESSOR CTCFL-RELATED"/>
    <property type="match status" value="1"/>
</dbReference>
<keyword evidence="5" id="KW-0862">Zinc</keyword>
<dbReference type="PROSITE" id="PS50071">
    <property type="entry name" value="HOMEOBOX_2"/>
    <property type="match status" value="1"/>
</dbReference>
<accession>A0A6A6X1U6</accession>
<dbReference type="InterPro" id="IPR013087">
    <property type="entry name" value="Znf_C2H2_type"/>
</dbReference>
<dbReference type="PROSITE" id="PS00027">
    <property type="entry name" value="HOMEOBOX_1"/>
    <property type="match status" value="1"/>
</dbReference>
<evidence type="ECO:0000259" key="13">
    <source>
        <dbReference type="PROSITE" id="PS50071"/>
    </source>
</evidence>
<gene>
    <name evidence="15" type="ORF">K505DRAFT_364684</name>
</gene>
<dbReference type="InterPro" id="IPR009057">
    <property type="entry name" value="Homeodomain-like_sf"/>
</dbReference>
<evidence type="ECO:0000313" key="16">
    <source>
        <dbReference type="Proteomes" id="UP000799757"/>
    </source>
</evidence>
<evidence type="ECO:0000256" key="4">
    <source>
        <dbReference type="ARBA" id="ARBA00022771"/>
    </source>
</evidence>
<keyword evidence="4 9" id="KW-0863">Zinc-finger</keyword>
<feature type="compositionally biased region" description="Polar residues" evidence="12">
    <location>
        <begin position="326"/>
        <end position="343"/>
    </location>
</feature>
<dbReference type="OrthoDB" id="10056939at2759"/>
<feature type="compositionally biased region" description="Low complexity" evidence="12">
    <location>
        <begin position="314"/>
        <end position="325"/>
    </location>
</feature>
<proteinExistence type="predicted"/>
<dbReference type="PROSITE" id="PS50157">
    <property type="entry name" value="ZINC_FINGER_C2H2_2"/>
    <property type="match status" value="1"/>
</dbReference>
<keyword evidence="7 10" id="KW-0371">Homeobox</keyword>
<evidence type="ECO:0000259" key="14">
    <source>
        <dbReference type="PROSITE" id="PS50157"/>
    </source>
</evidence>
<feature type="DNA-binding region" description="Homeobox" evidence="10">
    <location>
        <begin position="178"/>
        <end position="237"/>
    </location>
</feature>
<evidence type="ECO:0000256" key="12">
    <source>
        <dbReference type="SAM" id="MobiDB-lite"/>
    </source>
</evidence>
<keyword evidence="8 10" id="KW-0539">Nucleus</keyword>
<dbReference type="EMBL" id="MU002071">
    <property type="protein sequence ID" value="KAF2790480.1"/>
    <property type="molecule type" value="Genomic_DNA"/>
</dbReference>
<dbReference type="Proteomes" id="UP000799757">
    <property type="component" value="Unassembled WGS sequence"/>
</dbReference>
<evidence type="ECO:0000256" key="8">
    <source>
        <dbReference type="ARBA" id="ARBA00023242"/>
    </source>
</evidence>
<keyword evidence="6 10" id="KW-0238">DNA-binding</keyword>
<protein>
    <recommendedName>
        <fullName evidence="17">Homeobox domain-containing protein</fullName>
    </recommendedName>
</protein>
<comment type="subcellular location">
    <subcellularLocation>
        <location evidence="1 10 11">Nucleus</location>
    </subcellularLocation>
</comment>
<dbReference type="CDD" id="cd00086">
    <property type="entry name" value="homeodomain"/>
    <property type="match status" value="1"/>
</dbReference>
<sequence>MANDLAGSLEEFFDFTRLESDIGNHAQHQDPVLIDSSFPVSDGDVVMDWQHSILEDPCPLDAFQSHIESGGFQEMIPVQDFAGYVPPVAPVAPLEEFLCNPFTPPNTIAIGPEALLPWHDIARVPEPTLLNEQAIPDPSVHSPSPIEARPRLPARERLPESQTRHSTIPSRKPASAKRKGPPNRIPPEARQILEEEFAANPYPCSWEIDIIAHQANLDTKRVRNWFNNSRARKKCSGVSESTLILPNSSNRSLASKLSKDSLESLDKHTDEAPQPPLAVYLASSFREEAANLSAIQAAIENGAPSDRGDMFMDSSSGSRLGKSGSVITSLTSSDGSSPTTYTMSSSGSNISSFGRDRRRGRRRMTWRASPYSRTKFNGLNSAGIMAEDLPFFCTFCPRAFKTKYEWIRHEDSVHALRTTWICCDTKHEPLHSCPFCGDKEPDEYHMASHRYQQCRNKPESQRTFYRRDHFVQHLHHVHFSNVKHPSTTLGCQTRLTASDDNNYGCKDLAMKWRRFGAPMKAEDPMLHCGFCGKKMKDWSERCDHVSEHLIAGGLDRSAWWDKRLENHVENLCGPRTTGPFRCRYCQKVFANADAMHKHTYCRVWSCRFLQTFDDVASENAGPPLCPQFPSPKAHHCHICGAGYRSSHIEHAQQYHRYRLCKQDLYTSEADFLQHLYEFHGSSQPQLLQHSAIIEQQFSRNKGASFEPVDFDEIMQGCRIATPAASFVDPFNIAESLASLSSVQVDPTPSYPTPTTSLRHKHRHLISDLPAKLQRQRSEKSKSKHKPDTSTTPSPEPQGPRFFRLDPLVPFLSSRIYYLRNAKLSNLFGDGKALLEEVPNSHIASLVMCSGLVGMAGVRWPVQIKLDAGDDGMKGVVEFALED</sequence>
<dbReference type="AlphaFoldDB" id="A0A6A6X1U6"/>
<evidence type="ECO:0000256" key="1">
    <source>
        <dbReference type="ARBA" id="ARBA00004123"/>
    </source>
</evidence>
<dbReference type="InterPro" id="IPR050888">
    <property type="entry name" value="ZnF_C2H2-type_TF"/>
</dbReference>
<evidence type="ECO:0000256" key="9">
    <source>
        <dbReference type="PROSITE-ProRule" id="PRU00042"/>
    </source>
</evidence>
<dbReference type="PROSITE" id="PS00028">
    <property type="entry name" value="ZINC_FINGER_C2H2_1"/>
    <property type="match status" value="1"/>
</dbReference>
<name>A0A6A6X1U6_9PLEO</name>
<feature type="compositionally biased region" description="Basic and acidic residues" evidence="12">
    <location>
        <begin position="148"/>
        <end position="163"/>
    </location>
</feature>
<evidence type="ECO:0000256" key="11">
    <source>
        <dbReference type="RuleBase" id="RU000682"/>
    </source>
</evidence>
<dbReference type="GO" id="GO:0005634">
    <property type="term" value="C:nucleus"/>
    <property type="evidence" value="ECO:0007669"/>
    <property type="project" value="UniProtKB-SubCell"/>
</dbReference>
<feature type="region of interest" description="Disordered" evidence="12">
    <location>
        <begin position="133"/>
        <end position="186"/>
    </location>
</feature>
<dbReference type="InterPro" id="IPR001356">
    <property type="entry name" value="HD"/>
</dbReference>
<dbReference type="GO" id="GO:0003677">
    <property type="term" value="F:DNA binding"/>
    <property type="evidence" value="ECO:0007669"/>
    <property type="project" value="UniProtKB-UniRule"/>
</dbReference>
<dbReference type="GO" id="GO:0000981">
    <property type="term" value="F:DNA-binding transcription factor activity, RNA polymerase II-specific"/>
    <property type="evidence" value="ECO:0007669"/>
    <property type="project" value="InterPro"/>
</dbReference>